<dbReference type="InterPro" id="IPR036249">
    <property type="entry name" value="Thioredoxin-like_sf"/>
</dbReference>
<reference evidence="1 2" key="1">
    <citation type="submission" date="2020-08" db="EMBL/GenBank/DDBJ databases">
        <title>Genomic Encyclopedia of Type Strains, Phase III (KMG-III): the genomes of soil and plant-associated and newly described type strains.</title>
        <authorList>
            <person name="Whitman W."/>
        </authorList>
    </citation>
    <scope>NUCLEOTIDE SEQUENCE [LARGE SCALE GENOMIC DNA]</scope>
    <source>
        <strain evidence="1 2">CECT 5862</strain>
    </source>
</reference>
<proteinExistence type="predicted"/>
<dbReference type="SUPFAM" id="SSF52833">
    <property type="entry name" value="Thioredoxin-like"/>
    <property type="match status" value="1"/>
</dbReference>
<organism evidence="1 2">
    <name type="scientific">Paenibacillus phyllosphaerae</name>
    <dbReference type="NCBI Taxonomy" id="274593"/>
    <lineage>
        <taxon>Bacteria</taxon>
        <taxon>Bacillati</taxon>
        <taxon>Bacillota</taxon>
        <taxon>Bacilli</taxon>
        <taxon>Bacillales</taxon>
        <taxon>Paenibacillaceae</taxon>
        <taxon>Paenibacillus</taxon>
    </lineage>
</organism>
<evidence type="ECO:0000313" key="2">
    <source>
        <dbReference type="Proteomes" id="UP000570361"/>
    </source>
</evidence>
<dbReference type="Pfam" id="PF14595">
    <property type="entry name" value="Thioredoxin_9"/>
    <property type="match status" value="1"/>
</dbReference>
<accession>A0A7W5AWT5</accession>
<keyword evidence="1" id="KW-0413">Isomerase</keyword>
<dbReference type="Gene3D" id="3.40.30.10">
    <property type="entry name" value="Glutaredoxin"/>
    <property type="match status" value="1"/>
</dbReference>
<comment type="caution">
    <text evidence="1">The sequence shown here is derived from an EMBL/GenBank/DDBJ whole genome shotgun (WGS) entry which is preliminary data.</text>
</comment>
<protein>
    <submittedName>
        <fullName evidence="1">Thiol-disulfide isomerase/thioredoxin</fullName>
    </submittedName>
</protein>
<dbReference type="AlphaFoldDB" id="A0A7W5AWT5"/>
<dbReference type="EMBL" id="JACHXK010000004">
    <property type="protein sequence ID" value="MBB3110137.1"/>
    <property type="molecule type" value="Genomic_DNA"/>
</dbReference>
<gene>
    <name evidence="1" type="ORF">FHS18_002204</name>
</gene>
<evidence type="ECO:0000313" key="1">
    <source>
        <dbReference type="EMBL" id="MBB3110137.1"/>
    </source>
</evidence>
<dbReference type="GO" id="GO:0016853">
    <property type="term" value="F:isomerase activity"/>
    <property type="evidence" value="ECO:0007669"/>
    <property type="project" value="UniProtKB-KW"/>
</dbReference>
<dbReference type="Proteomes" id="UP000570361">
    <property type="component" value="Unassembled WGS sequence"/>
</dbReference>
<keyword evidence="2" id="KW-1185">Reference proteome</keyword>
<sequence length="187" mass="21591">MIKSEQQYFEEGKTIQAYMDEMNTLKDESFFVFNHFKIPDPDCIQKLEASSLHWLVITEDWCGDAMMINPILRKVAEAAKVEMRVVLRDSNVELMDRYLTNGGRAIPIVLILNAEGEVVGKWGPRAPKVQEIVDQLRSTLPDKEDPSFADKQKEMYGSLRSRYAQDPTLWSYVYASFKETIMAIEEK</sequence>
<name>A0A7W5AWT5_9BACL</name>